<evidence type="ECO:0000259" key="4">
    <source>
        <dbReference type="Pfam" id="PF00931"/>
    </source>
</evidence>
<keyword evidence="1" id="KW-0547">Nucleotide-binding</keyword>
<dbReference type="PRINTS" id="PR00364">
    <property type="entry name" value="DISEASERSIST"/>
</dbReference>
<keyword evidence="3" id="KW-0067">ATP-binding</keyword>
<dbReference type="PANTHER" id="PTHR33463">
    <property type="entry name" value="NB-ARC DOMAIN-CONTAINING PROTEIN-RELATED"/>
    <property type="match status" value="1"/>
</dbReference>
<evidence type="ECO:0000313" key="5">
    <source>
        <dbReference type="Proteomes" id="UP001652623"/>
    </source>
</evidence>
<name>A0ABM4AD16_ZIZJJ</name>
<sequence length="354" mass="39882">MCFYGFCPKNFIACYSPSKRATELAPTIIEEIEKGNQFRSVSYSNPPQDTWTKPGYRAFESRISFANQIMEELADSNIYVIGIYGLPVVGKSTLTKQVARLAKEKLLLDVASIEVKQNADVETIQKQIAEKVGLKLDESMSISGRACSLSAYIKNKKNILVILDDVWELIDLENLGLPFGICKVLLTSRKRDLLSSEFGTQKEFLLEVLTKEETWSLFGNIVADDVKDLDIQEVAIEVAKRRAGLPIWVVTLAKALKGGNIHTWKEALRLQKRCEGKEMQEKAYSGIEWSYDRLEDEEVKSLFRICGMLGGDCFLDDLFKYTKGLGLSLFEGINTMEEARSRFHALVGKMTLVS</sequence>
<feature type="domain" description="NB-ARC" evidence="4">
    <location>
        <begin position="67"/>
        <end position="224"/>
    </location>
</feature>
<dbReference type="RefSeq" id="XP_060674633.1">
    <property type="nucleotide sequence ID" value="XM_060818650.1"/>
</dbReference>
<protein>
    <submittedName>
        <fullName evidence="6">Disease resistance protein UNI-like</fullName>
    </submittedName>
</protein>
<dbReference type="InterPro" id="IPR002182">
    <property type="entry name" value="NB-ARC"/>
</dbReference>
<evidence type="ECO:0000256" key="1">
    <source>
        <dbReference type="ARBA" id="ARBA00022741"/>
    </source>
</evidence>
<dbReference type="InterPro" id="IPR027417">
    <property type="entry name" value="P-loop_NTPase"/>
</dbReference>
<organism evidence="5 6">
    <name type="scientific">Ziziphus jujuba</name>
    <name type="common">Chinese jujube</name>
    <name type="synonym">Ziziphus sativa</name>
    <dbReference type="NCBI Taxonomy" id="326968"/>
    <lineage>
        <taxon>Eukaryota</taxon>
        <taxon>Viridiplantae</taxon>
        <taxon>Streptophyta</taxon>
        <taxon>Embryophyta</taxon>
        <taxon>Tracheophyta</taxon>
        <taxon>Spermatophyta</taxon>
        <taxon>Magnoliopsida</taxon>
        <taxon>eudicotyledons</taxon>
        <taxon>Gunneridae</taxon>
        <taxon>Pentapetalae</taxon>
        <taxon>rosids</taxon>
        <taxon>fabids</taxon>
        <taxon>Rosales</taxon>
        <taxon>Rhamnaceae</taxon>
        <taxon>Paliureae</taxon>
        <taxon>Ziziphus</taxon>
    </lineage>
</organism>
<reference evidence="6" key="1">
    <citation type="submission" date="2025-08" db="UniProtKB">
        <authorList>
            <consortium name="RefSeq"/>
        </authorList>
    </citation>
    <scope>IDENTIFICATION</scope>
    <source>
        <tissue evidence="6">Seedling</tissue>
    </source>
</reference>
<gene>
    <name evidence="6" type="primary">LOC132804357</name>
</gene>
<dbReference type="Gene3D" id="3.40.50.300">
    <property type="entry name" value="P-loop containing nucleotide triphosphate hydrolases"/>
    <property type="match status" value="1"/>
</dbReference>
<dbReference type="Pfam" id="PF00931">
    <property type="entry name" value="NB-ARC"/>
    <property type="match status" value="1"/>
</dbReference>
<dbReference type="GeneID" id="132804357"/>
<dbReference type="Gene3D" id="1.10.8.430">
    <property type="entry name" value="Helical domain of apoptotic protease-activating factors"/>
    <property type="match status" value="1"/>
</dbReference>
<evidence type="ECO:0000256" key="3">
    <source>
        <dbReference type="ARBA" id="ARBA00022840"/>
    </source>
</evidence>
<dbReference type="InterPro" id="IPR050905">
    <property type="entry name" value="Plant_NBS-LRR"/>
</dbReference>
<dbReference type="Proteomes" id="UP001652623">
    <property type="component" value="Chromosome 6"/>
</dbReference>
<keyword evidence="2" id="KW-0611">Plant defense</keyword>
<evidence type="ECO:0000256" key="2">
    <source>
        <dbReference type="ARBA" id="ARBA00022821"/>
    </source>
</evidence>
<dbReference type="SUPFAM" id="SSF52540">
    <property type="entry name" value="P-loop containing nucleoside triphosphate hydrolases"/>
    <property type="match status" value="1"/>
</dbReference>
<keyword evidence="5" id="KW-1185">Reference proteome</keyword>
<dbReference type="InterPro" id="IPR042197">
    <property type="entry name" value="Apaf_helical"/>
</dbReference>
<evidence type="ECO:0000313" key="6">
    <source>
        <dbReference type="RefSeq" id="XP_060674633.1"/>
    </source>
</evidence>
<dbReference type="PANTHER" id="PTHR33463:SF198">
    <property type="entry name" value="RPP4C3"/>
    <property type="match status" value="1"/>
</dbReference>
<accession>A0ABM4AD16</accession>
<proteinExistence type="predicted"/>